<feature type="region of interest" description="Disordered" evidence="1">
    <location>
        <begin position="137"/>
        <end position="173"/>
    </location>
</feature>
<dbReference type="Proteomes" id="UP000009328">
    <property type="component" value="Unassembled WGS sequence"/>
</dbReference>
<keyword evidence="3" id="KW-1185">Reference proteome</keyword>
<feature type="compositionally biased region" description="Acidic residues" evidence="1">
    <location>
        <begin position="159"/>
        <end position="173"/>
    </location>
</feature>
<accession>K0K911</accession>
<proteinExistence type="predicted"/>
<dbReference type="AlphaFoldDB" id="K0K911"/>
<name>K0K911_WICCF</name>
<reference evidence="2 3" key="1">
    <citation type="journal article" date="2012" name="Eukaryot. Cell">
        <title>Draft genome sequence of Wickerhamomyces ciferrii NRRL Y-1031 F-60-10.</title>
        <authorList>
            <person name="Schneider J."/>
            <person name="Andrea H."/>
            <person name="Blom J."/>
            <person name="Jaenicke S."/>
            <person name="Ruckert C."/>
            <person name="Schorsch C."/>
            <person name="Szczepanowski R."/>
            <person name="Farwick M."/>
            <person name="Goesmann A."/>
            <person name="Puhler A."/>
            <person name="Schaffer S."/>
            <person name="Tauch A."/>
            <person name="Kohler T."/>
            <person name="Brinkrolf K."/>
        </authorList>
    </citation>
    <scope>NUCLEOTIDE SEQUENCE [LARGE SCALE GENOMIC DNA]</scope>
    <source>
        <strain evidence="3">ATCC 14091 / BCRC 22168 / CBS 111 / JCM 3599 / NBRC 0793 / NRRL Y-1031 F-60-10</strain>
    </source>
</reference>
<dbReference type="HOGENOM" id="CLU_1082591_0_0_1"/>
<evidence type="ECO:0000256" key="1">
    <source>
        <dbReference type="SAM" id="MobiDB-lite"/>
    </source>
</evidence>
<dbReference type="InParanoid" id="K0K911"/>
<comment type="caution">
    <text evidence="2">The sequence shown here is derived from an EMBL/GenBank/DDBJ whole genome shotgun (WGS) entry which is preliminary data.</text>
</comment>
<protein>
    <submittedName>
        <fullName evidence="2">Uncharacterized protein</fullName>
    </submittedName>
</protein>
<dbReference type="EMBL" id="CAIF01000017">
    <property type="protein sequence ID" value="CCH41355.1"/>
    <property type="molecule type" value="Genomic_DNA"/>
</dbReference>
<evidence type="ECO:0000313" key="2">
    <source>
        <dbReference type="EMBL" id="CCH41355.1"/>
    </source>
</evidence>
<feature type="compositionally biased region" description="Basic and acidic residues" evidence="1">
    <location>
        <begin position="140"/>
        <end position="158"/>
    </location>
</feature>
<evidence type="ECO:0000313" key="3">
    <source>
        <dbReference type="Proteomes" id="UP000009328"/>
    </source>
</evidence>
<sequence>MTSSKDFFIDFKKLNTNENLAAKVGSLIVDGTISENSTVDDYNNVSPSLVEAVDILKQFKQLHLQGHGDNVLSKNHILKNAISKDMKLKHVIECTSQSLKCKFCNRDVIRIRYFKDAFESYWFEITIVKAGSTVCAGPKKQCDKPKTQAKKDKVNEGKESDDDEEDEEDEDFYDSSHEEFANGVVQKLDLNRLKLEKKLQEKIVNQVKRAVRLYMEERDLDGIDGGVEGSFHADGDDDIVVLEEEDFNARFNNNSHN</sequence>
<organism evidence="2 3">
    <name type="scientific">Wickerhamomyces ciferrii (strain ATCC 14091 / BCRC 22168 / CBS 111 / JCM 3599 / NBRC 0793 / NRRL Y-1031 F-60-10)</name>
    <name type="common">Yeast</name>
    <name type="synonym">Pichia ciferrii</name>
    <dbReference type="NCBI Taxonomy" id="1206466"/>
    <lineage>
        <taxon>Eukaryota</taxon>
        <taxon>Fungi</taxon>
        <taxon>Dikarya</taxon>
        <taxon>Ascomycota</taxon>
        <taxon>Saccharomycotina</taxon>
        <taxon>Saccharomycetes</taxon>
        <taxon>Phaffomycetales</taxon>
        <taxon>Wickerhamomycetaceae</taxon>
        <taxon>Wickerhamomyces</taxon>
    </lineage>
</organism>
<gene>
    <name evidence="2" type="ORF">BN7_894</name>
</gene>